<dbReference type="EMBL" id="VLKH01000003">
    <property type="protein sequence ID" value="TWH81740.1"/>
    <property type="molecule type" value="Genomic_DNA"/>
</dbReference>
<dbReference type="Gene3D" id="3.40.630.30">
    <property type="match status" value="1"/>
</dbReference>
<sequence length="157" mass="18400">MVLKGEKIVLVPYTIARCHEFYKEYVADPAMTYETYTYDVEEVNRYFQNKVLDLSRLFFAICHNDKIVGEIQIKQIDLEKLSGTLSVHLVNDSYKGKGYGTEAQRLLIDYAINKLGLKTIYADAIHRNIRSKHVLEKLGFEYLYDNDVFTYYKFSVK</sequence>
<dbReference type="OrthoDB" id="9795206at2"/>
<evidence type="ECO:0000256" key="2">
    <source>
        <dbReference type="ARBA" id="ARBA00023315"/>
    </source>
</evidence>
<gene>
    <name evidence="5" type="ORF">LY60_01495</name>
</gene>
<proteinExistence type="inferred from homology"/>
<reference evidence="5 6" key="1">
    <citation type="submission" date="2019-07" db="EMBL/GenBank/DDBJ databases">
        <title>Genomic Encyclopedia of Type Strains, Phase I: the one thousand microbial genomes (KMG-I) project.</title>
        <authorList>
            <person name="Kyrpides N."/>
        </authorList>
    </citation>
    <scope>NUCLEOTIDE SEQUENCE [LARGE SCALE GENOMIC DNA]</scope>
    <source>
        <strain evidence="5 6">DSM 13558</strain>
    </source>
</reference>
<dbReference type="PANTHER" id="PTHR43792:SF8">
    <property type="entry name" value="[RIBOSOMAL PROTEIN US5]-ALANINE N-ACETYLTRANSFERASE"/>
    <property type="match status" value="1"/>
</dbReference>
<evidence type="ECO:0000259" key="4">
    <source>
        <dbReference type="PROSITE" id="PS51186"/>
    </source>
</evidence>
<keyword evidence="1 5" id="KW-0808">Transferase</keyword>
<dbReference type="InterPro" id="IPR000182">
    <property type="entry name" value="GNAT_dom"/>
</dbReference>
<dbReference type="AlphaFoldDB" id="A0A562JEX6"/>
<evidence type="ECO:0000256" key="1">
    <source>
        <dbReference type="ARBA" id="ARBA00022679"/>
    </source>
</evidence>
<keyword evidence="6" id="KW-1185">Reference proteome</keyword>
<keyword evidence="2" id="KW-0012">Acyltransferase</keyword>
<organism evidence="5 6">
    <name type="scientific">Sedimentibacter saalensis</name>
    <dbReference type="NCBI Taxonomy" id="130788"/>
    <lineage>
        <taxon>Bacteria</taxon>
        <taxon>Bacillati</taxon>
        <taxon>Bacillota</taxon>
        <taxon>Tissierellia</taxon>
        <taxon>Sedimentibacter</taxon>
    </lineage>
</organism>
<accession>A0A562JEX6</accession>
<dbReference type="PROSITE" id="PS51186">
    <property type="entry name" value="GNAT"/>
    <property type="match status" value="1"/>
</dbReference>
<dbReference type="PANTHER" id="PTHR43792">
    <property type="entry name" value="GNAT FAMILY, PUTATIVE (AFU_ORTHOLOGUE AFUA_3G00765)-RELATED-RELATED"/>
    <property type="match status" value="1"/>
</dbReference>
<dbReference type="GO" id="GO:0016747">
    <property type="term" value="F:acyltransferase activity, transferring groups other than amino-acyl groups"/>
    <property type="evidence" value="ECO:0007669"/>
    <property type="project" value="InterPro"/>
</dbReference>
<dbReference type="SUPFAM" id="SSF55729">
    <property type="entry name" value="Acyl-CoA N-acyltransferases (Nat)"/>
    <property type="match status" value="1"/>
</dbReference>
<dbReference type="InterPro" id="IPR051531">
    <property type="entry name" value="N-acetyltransferase"/>
</dbReference>
<evidence type="ECO:0000313" key="6">
    <source>
        <dbReference type="Proteomes" id="UP000315343"/>
    </source>
</evidence>
<dbReference type="Pfam" id="PF13302">
    <property type="entry name" value="Acetyltransf_3"/>
    <property type="match status" value="1"/>
</dbReference>
<evidence type="ECO:0000256" key="3">
    <source>
        <dbReference type="ARBA" id="ARBA00038502"/>
    </source>
</evidence>
<protein>
    <submittedName>
        <fullName evidence="5">RimJ/RimL family protein N-acetyltransferase</fullName>
    </submittedName>
</protein>
<dbReference type="Proteomes" id="UP000315343">
    <property type="component" value="Unassembled WGS sequence"/>
</dbReference>
<comment type="similarity">
    <text evidence="3">Belongs to the acetyltransferase family. RimJ subfamily.</text>
</comment>
<feature type="domain" description="N-acetyltransferase" evidence="4">
    <location>
        <begin position="8"/>
        <end position="157"/>
    </location>
</feature>
<evidence type="ECO:0000313" key="5">
    <source>
        <dbReference type="EMBL" id="TWH81740.1"/>
    </source>
</evidence>
<comment type="caution">
    <text evidence="5">The sequence shown here is derived from an EMBL/GenBank/DDBJ whole genome shotgun (WGS) entry which is preliminary data.</text>
</comment>
<dbReference type="CDD" id="cd04301">
    <property type="entry name" value="NAT_SF"/>
    <property type="match status" value="1"/>
</dbReference>
<name>A0A562JEX6_9FIRM</name>
<dbReference type="InterPro" id="IPR016181">
    <property type="entry name" value="Acyl_CoA_acyltransferase"/>
</dbReference>